<dbReference type="InterPro" id="IPR006433">
    <property type="entry name" value="Prohead_protease"/>
</dbReference>
<dbReference type="InterPro" id="IPR054613">
    <property type="entry name" value="Peptidase_S78_dom"/>
</dbReference>
<keyword evidence="2" id="KW-0645">Protease</keyword>
<dbReference type="NCBIfam" id="TIGR01543">
    <property type="entry name" value="proheadase_HK97"/>
    <property type="match status" value="1"/>
</dbReference>
<dbReference type="AlphaFoldDB" id="A0A644VHQ3"/>
<feature type="domain" description="Prohead serine protease" evidence="4">
    <location>
        <begin position="30"/>
        <end position="184"/>
    </location>
</feature>
<name>A0A644VHQ3_9ZZZZ</name>
<keyword evidence="1" id="KW-1188">Viral release from host cell</keyword>
<evidence type="ECO:0000256" key="3">
    <source>
        <dbReference type="ARBA" id="ARBA00022801"/>
    </source>
</evidence>
<sequence>MDAKELAIKAKKAAKAALAARPVIFKSCSAEIKSADTDTRIVSGYLTSFGNMQDDGDVLIKGCFAKSIQERGPESKTARKIAYLYMHDMKDPIGHFKVLREDDTGLYFEAYIDKIPQGDRVLEQYNSGTLNQHSIGIRYVWDKCQWGEWTLPDGTTTEAFICYELLLFEGSVVTLGADENTPFTGMKAETIESERNALVRETERILKGIDPETQYEIRRLIAKHVSLAEVEPQTALKQESKPVPVDYEKVAKALEFQLLSNQSVN</sequence>
<evidence type="ECO:0000256" key="2">
    <source>
        <dbReference type="ARBA" id="ARBA00022670"/>
    </source>
</evidence>
<evidence type="ECO:0000313" key="5">
    <source>
        <dbReference type="EMBL" id="MPL90919.1"/>
    </source>
</evidence>
<comment type="caution">
    <text evidence="5">The sequence shown here is derived from an EMBL/GenBank/DDBJ whole genome shotgun (WGS) entry which is preliminary data.</text>
</comment>
<dbReference type="Pfam" id="PF04586">
    <property type="entry name" value="Peptidase_S78"/>
    <property type="match status" value="1"/>
</dbReference>
<reference evidence="5" key="1">
    <citation type="submission" date="2019-08" db="EMBL/GenBank/DDBJ databases">
        <authorList>
            <person name="Kucharzyk K."/>
            <person name="Murdoch R.W."/>
            <person name="Higgins S."/>
            <person name="Loffler F."/>
        </authorList>
    </citation>
    <scope>NUCLEOTIDE SEQUENCE</scope>
</reference>
<protein>
    <recommendedName>
        <fullName evidence="4">Prohead serine protease domain-containing protein</fullName>
    </recommendedName>
</protein>
<dbReference type="GO" id="GO:0008233">
    <property type="term" value="F:peptidase activity"/>
    <property type="evidence" value="ECO:0007669"/>
    <property type="project" value="UniProtKB-KW"/>
</dbReference>
<keyword evidence="3" id="KW-0378">Hydrolase</keyword>
<dbReference type="EMBL" id="VSSQ01000316">
    <property type="protein sequence ID" value="MPL90919.1"/>
    <property type="molecule type" value="Genomic_DNA"/>
</dbReference>
<evidence type="ECO:0000259" key="4">
    <source>
        <dbReference type="Pfam" id="PF04586"/>
    </source>
</evidence>
<accession>A0A644VHQ3</accession>
<gene>
    <name evidence="5" type="ORF">SDC9_36977</name>
</gene>
<evidence type="ECO:0000256" key="1">
    <source>
        <dbReference type="ARBA" id="ARBA00022612"/>
    </source>
</evidence>
<proteinExistence type="predicted"/>
<dbReference type="GO" id="GO:0006508">
    <property type="term" value="P:proteolysis"/>
    <property type="evidence" value="ECO:0007669"/>
    <property type="project" value="UniProtKB-KW"/>
</dbReference>
<organism evidence="5">
    <name type="scientific">bioreactor metagenome</name>
    <dbReference type="NCBI Taxonomy" id="1076179"/>
    <lineage>
        <taxon>unclassified sequences</taxon>
        <taxon>metagenomes</taxon>
        <taxon>ecological metagenomes</taxon>
    </lineage>
</organism>